<evidence type="ECO:0000259" key="2">
    <source>
        <dbReference type="Pfam" id="PF01968"/>
    </source>
</evidence>
<feature type="domain" description="Acetophenone carboxylase-like C-terminal" evidence="5">
    <location>
        <begin position="542"/>
        <end position="705"/>
    </location>
</feature>
<dbReference type="InterPro" id="IPR045079">
    <property type="entry name" value="Oxoprolinase-like"/>
</dbReference>
<dbReference type="Pfam" id="PF05378">
    <property type="entry name" value="Hydant_A_N"/>
    <property type="match status" value="1"/>
</dbReference>
<dbReference type="InterPro" id="IPR008040">
    <property type="entry name" value="Hydant_A_N"/>
</dbReference>
<dbReference type="Proteomes" id="UP000678393">
    <property type="component" value="Unassembled WGS sequence"/>
</dbReference>
<feature type="non-terminal residue" evidence="6">
    <location>
        <position position="1"/>
    </location>
</feature>
<reference evidence="6" key="1">
    <citation type="submission" date="2021-04" db="EMBL/GenBank/DDBJ databases">
        <authorList>
            <consortium name="Molecular Ecology Group"/>
        </authorList>
    </citation>
    <scope>NUCLEOTIDE SEQUENCE</scope>
</reference>
<evidence type="ECO:0000313" key="6">
    <source>
        <dbReference type="EMBL" id="CAG5116351.1"/>
    </source>
</evidence>
<sequence>MASNGLFQFAIDRGGTFTDVWARCPDGRVRVMKLLSEDPANYKDAPKEAIRRIIAQETNSPGVSVDTSKIDWIRMGTTVATNALLERKGEPMALVITKGFRDLLHIGNQSRPNIFDLEIVSPENLYEKVVEVEERLVLKQEDCLIQRTDGPVKGTTGEMLYTWKPLNLSQLRIDLQEVLDEGIRSLAVVLMHSYIYPGHEEAVGKLAQEMGFTNVSLSSKVMSMARIVPRGYTACADAYLTPCIKRYIEGFREGLQGAKVLFMRSDGGLTPMENFMGSHAILSGPAGGVVGYAETTFDKEKQVPVIGFDMGGTSTDVSRFAGDFEHVFESTTAGITIQAPQLDINTVAAGGGSMLFFRSGMFVVGPESAGAHPGPVCYMKGGPLTITDANLCLGRLLPEYFPHIFGKTEDMPLDKDSTMKAFEKLTDEVNEFLLAQAEDKSKFIKMTKEEVGLGFIRVANETMCRPIRALTQAKGYDTSRHILACFGGAGGQHACAIARSLGMQEVFIHKYAGILSAYGMALADVVNEAQEPCALTYSPENFQQIDDRISALEDDCKTQLMKQGFDSKHIETQPFLHLRYAGTDCALMCSAQLVSRRDTPAHGDFHAAFLTRYKTEFGFTLKERQIYVDDIRVRGVGKSQAASHAEIPPATGPPRKEKTIKTHFEEGALDTDVYLLGNLCAGHTMNGPSIIIDNNSTILVEPNCVAEISRYGDKVIGTDLDAIQLSIFSHRFMSTAEQMGRVLQRTSISTNIKERLDFSCAMFGPNGGLVANAPHIPVHLGAMQETVQYQMRTLGDNFKDGDVILSNHPEAGGSHLPDLTVITPVFFKGEPRPVFFVASRGHHADIGGITPGSMPPHSTSIFQEGAVFKSFKLVEGGEFREKELIQAFNDPAKYPGSSGTRNLHDNLSDLKAQVAANHKGIKLITELINEYGLNVVQAYMKYIQENAEVAVKDMLREIARKTKARSGNTELYAEDCMDHGTKICLHVNIDEKEGTAVFDFTGTGYQVHGNTNAPRAITLSAIIYCMRCMVGHDVPLNQGCLAPIKVIMPKGSIIDPSEQAAVVGGNVLTSQRIVDVVFRAFEVCAASQGCMNNVTFGDEKVGYYETVAGGAGAGPTWNGRSGVHTHMTNTRITDPEIIEK</sequence>
<dbReference type="InterPro" id="IPR003692">
    <property type="entry name" value="Hydantoinase_B"/>
</dbReference>
<evidence type="ECO:0000259" key="3">
    <source>
        <dbReference type="Pfam" id="PF02538"/>
    </source>
</evidence>
<organism evidence="6 7">
    <name type="scientific">Candidula unifasciata</name>
    <dbReference type="NCBI Taxonomy" id="100452"/>
    <lineage>
        <taxon>Eukaryota</taxon>
        <taxon>Metazoa</taxon>
        <taxon>Spiralia</taxon>
        <taxon>Lophotrochozoa</taxon>
        <taxon>Mollusca</taxon>
        <taxon>Gastropoda</taxon>
        <taxon>Heterobranchia</taxon>
        <taxon>Euthyneura</taxon>
        <taxon>Panpulmonata</taxon>
        <taxon>Eupulmonata</taxon>
        <taxon>Stylommatophora</taxon>
        <taxon>Helicina</taxon>
        <taxon>Helicoidea</taxon>
        <taxon>Geomitridae</taxon>
        <taxon>Candidula</taxon>
    </lineage>
</organism>
<dbReference type="GO" id="GO:0005829">
    <property type="term" value="C:cytosol"/>
    <property type="evidence" value="ECO:0007669"/>
    <property type="project" value="TreeGrafter"/>
</dbReference>
<proteinExistence type="inferred from homology"/>
<dbReference type="OrthoDB" id="3643at2759"/>
<comment type="similarity">
    <text evidence="1">Belongs to the oxoprolinase family.</text>
</comment>
<dbReference type="GO" id="GO:0006749">
    <property type="term" value="P:glutathione metabolic process"/>
    <property type="evidence" value="ECO:0007669"/>
    <property type="project" value="TreeGrafter"/>
</dbReference>
<dbReference type="Pfam" id="PF19278">
    <property type="entry name" value="Hydant_A_C"/>
    <property type="match status" value="1"/>
</dbReference>
<feature type="domain" description="Hydantoinase A/oxoprolinase" evidence="2">
    <location>
        <begin position="230"/>
        <end position="528"/>
    </location>
</feature>
<dbReference type="PANTHER" id="PTHR11365:SF2">
    <property type="entry name" value="5-OXOPROLINASE"/>
    <property type="match status" value="1"/>
</dbReference>
<dbReference type="Pfam" id="PF02538">
    <property type="entry name" value="Hydantoinase_B"/>
    <property type="match status" value="1"/>
</dbReference>
<dbReference type="EMBL" id="CAJHNH020000240">
    <property type="protein sequence ID" value="CAG5116351.1"/>
    <property type="molecule type" value="Genomic_DNA"/>
</dbReference>
<evidence type="ECO:0000259" key="4">
    <source>
        <dbReference type="Pfam" id="PF05378"/>
    </source>
</evidence>
<accession>A0A8S3YLW9</accession>
<evidence type="ECO:0000259" key="5">
    <source>
        <dbReference type="Pfam" id="PF19278"/>
    </source>
</evidence>
<protein>
    <recommendedName>
        <fullName evidence="8">5-oxoprolinase</fullName>
    </recommendedName>
</protein>
<dbReference type="AlphaFoldDB" id="A0A8S3YLW9"/>
<name>A0A8S3YLW9_9EUPU</name>
<feature type="domain" description="Hydantoinase B/oxoprolinase" evidence="3">
    <location>
        <begin position="721"/>
        <end position="1140"/>
    </location>
</feature>
<dbReference type="GO" id="GO:0017168">
    <property type="term" value="F:5-oxoprolinase (ATP-hydrolyzing) activity"/>
    <property type="evidence" value="ECO:0007669"/>
    <property type="project" value="TreeGrafter"/>
</dbReference>
<evidence type="ECO:0008006" key="8">
    <source>
        <dbReference type="Google" id="ProtNLM"/>
    </source>
</evidence>
<evidence type="ECO:0000256" key="1">
    <source>
        <dbReference type="ARBA" id="ARBA00010403"/>
    </source>
</evidence>
<feature type="domain" description="Hydantoinase/oxoprolinase N-terminal" evidence="4">
    <location>
        <begin position="9"/>
        <end position="211"/>
    </location>
</feature>
<dbReference type="PANTHER" id="PTHR11365">
    <property type="entry name" value="5-OXOPROLINASE RELATED"/>
    <property type="match status" value="1"/>
</dbReference>
<dbReference type="Pfam" id="PF01968">
    <property type="entry name" value="Hydantoinase_A"/>
    <property type="match status" value="1"/>
</dbReference>
<gene>
    <name evidence="6" type="ORF">CUNI_LOCUS1909</name>
</gene>
<keyword evidence="7" id="KW-1185">Reference proteome</keyword>
<dbReference type="InterPro" id="IPR049517">
    <property type="entry name" value="ACX-like_C"/>
</dbReference>
<comment type="caution">
    <text evidence="6">The sequence shown here is derived from an EMBL/GenBank/DDBJ whole genome shotgun (WGS) entry which is preliminary data.</text>
</comment>
<dbReference type="InterPro" id="IPR002821">
    <property type="entry name" value="Hydantoinase_A"/>
</dbReference>
<evidence type="ECO:0000313" key="7">
    <source>
        <dbReference type="Proteomes" id="UP000678393"/>
    </source>
</evidence>